<dbReference type="Pfam" id="PF01791">
    <property type="entry name" value="DeoC"/>
    <property type="match status" value="1"/>
</dbReference>
<dbReference type="AlphaFoldDB" id="A0A9D1YTA0"/>
<dbReference type="InterPro" id="IPR002915">
    <property type="entry name" value="DeoC/FbaB/LacD_aldolase"/>
</dbReference>
<organism evidence="3 4">
    <name type="scientific">Candidatus Agrococcus pullicola</name>
    <dbReference type="NCBI Taxonomy" id="2838429"/>
    <lineage>
        <taxon>Bacteria</taxon>
        <taxon>Bacillati</taxon>
        <taxon>Actinomycetota</taxon>
        <taxon>Actinomycetes</taxon>
        <taxon>Micrococcales</taxon>
        <taxon>Microbacteriaceae</taxon>
        <taxon>Agrococcus</taxon>
    </lineage>
</organism>
<dbReference type="Proteomes" id="UP000824005">
    <property type="component" value="Unassembled WGS sequence"/>
</dbReference>
<evidence type="ECO:0000313" key="4">
    <source>
        <dbReference type="Proteomes" id="UP000824005"/>
    </source>
</evidence>
<dbReference type="InterPro" id="IPR013785">
    <property type="entry name" value="Aldolase_TIM"/>
</dbReference>
<name>A0A9D1YTA0_9MICO</name>
<dbReference type="PANTHER" id="PTHR39340">
    <property type="entry name" value="SULFOFRUCTOSEPHOSPHATE ALDOLASE"/>
    <property type="match status" value="1"/>
</dbReference>
<dbReference type="SMART" id="SM01133">
    <property type="entry name" value="DeoC"/>
    <property type="match status" value="1"/>
</dbReference>
<accession>A0A9D1YTA0</accession>
<dbReference type="GO" id="GO:1902777">
    <property type="term" value="P:6-sulfoquinovose(1-) catabolic process"/>
    <property type="evidence" value="ECO:0007669"/>
    <property type="project" value="TreeGrafter"/>
</dbReference>
<dbReference type="SUPFAM" id="SSF51569">
    <property type="entry name" value="Aldolase"/>
    <property type="match status" value="1"/>
</dbReference>
<proteinExistence type="inferred from homology"/>
<comment type="caution">
    <text evidence="3">The sequence shown here is derived from an EMBL/GenBank/DDBJ whole genome shotgun (WGS) entry which is preliminary data.</text>
</comment>
<reference evidence="3" key="1">
    <citation type="journal article" date="2021" name="PeerJ">
        <title>Extensive microbial diversity within the chicken gut microbiome revealed by metagenomics and culture.</title>
        <authorList>
            <person name="Gilroy R."/>
            <person name="Ravi A."/>
            <person name="Getino M."/>
            <person name="Pursley I."/>
            <person name="Horton D.L."/>
            <person name="Alikhan N.F."/>
            <person name="Baker D."/>
            <person name="Gharbi K."/>
            <person name="Hall N."/>
            <person name="Watson M."/>
            <person name="Adriaenssens E.M."/>
            <person name="Foster-Nyarko E."/>
            <person name="Jarju S."/>
            <person name="Secka A."/>
            <person name="Antonio M."/>
            <person name="Oren A."/>
            <person name="Chaudhuri R.R."/>
            <person name="La Ragione R."/>
            <person name="Hildebrand F."/>
            <person name="Pallen M.J."/>
        </authorList>
    </citation>
    <scope>NUCLEOTIDE SEQUENCE</scope>
    <source>
        <strain evidence="3">ChiGjej1B1-98</strain>
    </source>
</reference>
<gene>
    <name evidence="3" type="ORF">H9830_02205</name>
</gene>
<evidence type="ECO:0000256" key="2">
    <source>
        <dbReference type="ARBA" id="ARBA00023239"/>
    </source>
</evidence>
<dbReference type="Gene3D" id="3.20.20.70">
    <property type="entry name" value="Aldolase class I"/>
    <property type="match status" value="1"/>
</dbReference>
<dbReference type="PANTHER" id="PTHR39340:SF1">
    <property type="entry name" value="SULFOFRUCTOSEPHOSPHATE ALDOLASE"/>
    <property type="match status" value="1"/>
</dbReference>
<keyword evidence="2" id="KW-0456">Lyase</keyword>
<evidence type="ECO:0008006" key="5">
    <source>
        <dbReference type="Google" id="ProtNLM"/>
    </source>
</evidence>
<dbReference type="GO" id="GO:0061595">
    <property type="term" value="F:6-deoxy-6-sulfofructose-1-phosphate aldolase activity"/>
    <property type="evidence" value="ECO:0007669"/>
    <property type="project" value="TreeGrafter"/>
</dbReference>
<dbReference type="EMBL" id="DXDC01000060">
    <property type="protein sequence ID" value="HIY65076.1"/>
    <property type="molecule type" value="Genomic_DNA"/>
</dbReference>
<evidence type="ECO:0000256" key="1">
    <source>
        <dbReference type="ARBA" id="ARBA00008679"/>
    </source>
</evidence>
<sequence length="291" mass="30726">MSIDSPTPVTTDVLKDSRGAYTMLAIDQRESLRSMIGAGQNRENVSDGELTEFKTLASRTLTPHASGVLLDRAYGSPAIAAADSAVILAADVLFQEPGGPVTGAALDEGVTPELVRELGADALKMLVPWLPDAREEAIDLSVRFMDLCRRAGVPGIVEGVVRPADIADWSDERRDEALVAAAADLATTKPDLYKAEIPSYGRGDLAVITETCRRITETLDCEWVVLSSGVTAGDFPAAVGACMRGGASGYLAGRAVWADSLTSHDVQGFLADESVRRLAALAETAHANLSR</sequence>
<comment type="similarity">
    <text evidence="1">Belongs to the aldolase LacD family.</text>
</comment>
<evidence type="ECO:0000313" key="3">
    <source>
        <dbReference type="EMBL" id="HIY65076.1"/>
    </source>
</evidence>
<protein>
    <recommendedName>
        <fullName evidence="5">Sulfofructosephosphate aldolase</fullName>
    </recommendedName>
</protein>
<reference evidence="3" key="2">
    <citation type="submission" date="2021-04" db="EMBL/GenBank/DDBJ databases">
        <authorList>
            <person name="Gilroy R."/>
        </authorList>
    </citation>
    <scope>NUCLEOTIDE SEQUENCE</scope>
    <source>
        <strain evidence="3">ChiGjej1B1-98</strain>
    </source>
</reference>
<dbReference type="InterPro" id="IPR050552">
    <property type="entry name" value="LacD_aldolase"/>
</dbReference>